<dbReference type="Pfam" id="PF00310">
    <property type="entry name" value="GATase_2"/>
    <property type="match status" value="1"/>
</dbReference>
<dbReference type="Gene3D" id="3.20.20.70">
    <property type="entry name" value="Aldolase class I"/>
    <property type="match status" value="2"/>
</dbReference>
<evidence type="ECO:0000256" key="17">
    <source>
        <dbReference type="SAM" id="MobiDB-lite"/>
    </source>
</evidence>
<dbReference type="GO" id="GO:0019676">
    <property type="term" value="P:ammonia assimilation cycle"/>
    <property type="evidence" value="ECO:0007669"/>
    <property type="project" value="TreeGrafter"/>
</dbReference>
<protein>
    <submittedName>
        <fullName evidence="19">Glutamate synthase large subunit</fullName>
        <ecNumber evidence="19">1.4.1.13</ecNumber>
    </submittedName>
</protein>
<evidence type="ECO:0000256" key="4">
    <source>
        <dbReference type="ARBA" id="ARBA00009716"/>
    </source>
</evidence>
<keyword evidence="8" id="KW-0479">Metal-binding</keyword>
<evidence type="ECO:0000256" key="3">
    <source>
        <dbReference type="ARBA" id="ARBA00001974"/>
    </source>
</evidence>
<dbReference type="FunFam" id="3.60.20.10:FF:000001">
    <property type="entry name" value="Glutamate synthase, large subunit"/>
    <property type="match status" value="1"/>
</dbReference>
<dbReference type="Pfam" id="PF01493">
    <property type="entry name" value="GXGXG"/>
    <property type="match status" value="1"/>
</dbReference>
<dbReference type="KEGG" id="nyu:D7D52_13395"/>
<evidence type="ECO:0000256" key="8">
    <source>
        <dbReference type="ARBA" id="ARBA00022723"/>
    </source>
</evidence>
<reference evidence="19 20" key="1">
    <citation type="submission" date="2018-09" db="EMBL/GenBank/DDBJ databases">
        <title>Nocardia yunnanensis sp. nov., an actinomycete isolated from a soil sample.</title>
        <authorList>
            <person name="Zhang J."/>
        </authorList>
    </citation>
    <scope>NUCLEOTIDE SEQUENCE [LARGE SCALE GENOMIC DNA]</scope>
    <source>
        <strain evidence="19 20">CFHS0054</strain>
    </source>
</reference>
<dbReference type="SUPFAM" id="SSF69336">
    <property type="entry name" value="Alpha subunit of glutamate synthase, C-terminal domain"/>
    <property type="match status" value="1"/>
</dbReference>
<dbReference type="EMBL" id="CP032568">
    <property type="protein sequence ID" value="AYF74696.1"/>
    <property type="molecule type" value="Genomic_DNA"/>
</dbReference>
<dbReference type="InterPro" id="IPR002932">
    <property type="entry name" value="Glu_synthdom"/>
</dbReference>
<keyword evidence="9" id="KW-0274">FAD</keyword>
<dbReference type="InterPro" id="IPR013785">
    <property type="entry name" value="Aldolase_TIM"/>
</dbReference>
<comment type="cofactor">
    <cofactor evidence="3">
        <name>FAD</name>
        <dbReference type="ChEBI" id="CHEBI:57692"/>
    </cofactor>
</comment>
<dbReference type="InterPro" id="IPR050711">
    <property type="entry name" value="ET-N_metabolism_enzyme"/>
</dbReference>
<evidence type="ECO:0000313" key="19">
    <source>
        <dbReference type="EMBL" id="AYF74696.1"/>
    </source>
</evidence>
<keyword evidence="7" id="KW-0288">FMN</keyword>
<evidence type="ECO:0000256" key="6">
    <source>
        <dbReference type="ARBA" id="ARBA00022630"/>
    </source>
</evidence>
<dbReference type="FunFam" id="2.160.20.60:FF:000001">
    <property type="entry name" value="Glutamate synthase, large subunit"/>
    <property type="match status" value="1"/>
</dbReference>
<dbReference type="PANTHER" id="PTHR11938">
    <property type="entry name" value="FAD NADPH DEHYDROGENASE/OXIDOREDUCTASE"/>
    <property type="match status" value="1"/>
</dbReference>
<evidence type="ECO:0000259" key="18">
    <source>
        <dbReference type="PROSITE" id="PS51278"/>
    </source>
</evidence>
<dbReference type="CDD" id="cd00982">
    <property type="entry name" value="gltB_C"/>
    <property type="match status" value="1"/>
</dbReference>
<dbReference type="CDD" id="cd00713">
    <property type="entry name" value="GltS"/>
    <property type="match status" value="1"/>
</dbReference>
<keyword evidence="15" id="KW-0003">3Fe-4S</keyword>
<dbReference type="InterPro" id="IPR006982">
    <property type="entry name" value="Glu_synth_centr_N"/>
</dbReference>
<evidence type="ECO:0000256" key="12">
    <source>
        <dbReference type="ARBA" id="ARBA00023004"/>
    </source>
</evidence>
<dbReference type="FunFam" id="3.20.20.70:FF:000053">
    <property type="entry name" value="Glutamate synthase large subunit"/>
    <property type="match status" value="1"/>
</dbReference>
<evidence type="ECO:0000256" key="16">
    <source>
        <dbReference type="ARBA" id="ARBA00029440"/>
    </source>
</evidence>
<dbReference type="Pfam" id="PF04898">
    <property type="entry name" value="Glu_syn_central"/>
    <property type="match status" value="1"/>
</dbReference>
<proteinExistence type="inferred from homology"/>
<sequence>MTQLPGHGSPAGGAGYGHRSIGLYDPANEHDACGVAFVVDMHGRRSRDIVDKAITALLNLEHRGAAGAEPNSGDGAGILIQLPDKFFRAIVDFELPAEGSYATGIAFLPQARREAARAGYGVEKIVREEGLEVLGWREVPIDDSSLGALSRDAMPTFRQIFIASPKDGAEQLSGMDLERRAYVIRKRIEHELGKAGAGEGATGKESVYFPSLSGETFVYKGMFTTPQLRAFYLDLQDERVESALGIVHSRFSTNTFPSWPLAHPFRRVAHNGEINTVSGNENWMRAREALLNSNVFGTDSEGNNRLEKIFPVCTPGASDTARFDEVLELLHLGGRSLPHAVLMMIPEAWERHESMTPEQRAFYRYHSFLMEPWDGPASVCFTDGTVVGAVLDRNGLRPGRIWVTEDGLVVLASEVGVLDIDPAKVVYKKRLQPGHMFLVDTSQGRIISDDEVKQSLATEFPYQQWLDEGPTKLSDLPDRPHVHMSHDRVLIRQQIFGYTTEELNLLVSPMAQTGGEALGSMGTDTPIAVLSSRPRLLFDYFSQLFAQVTNPPLDAIREEVVTSLRSMVGPEADLLNPGPESCRQITLTQPILDNDELSKLVHINDDGSRPDLRSVVVHGLYPVKKGGKGLRKAIEAVQRQVSAAIDGGARIIVLSDRESNEKLAPIPSLLLTAAVHHHLVRERTRTKVGLVIEAGDAREVHHMAMLVGFGAAAINPYMAFESIEDMLERGALQMPGSTGDHAADFKKAVYNYNKAAGKGVLKVMSKMGISTIASYRGAQLFQVVGLAQELVDEYFTGLRSPLDGIGLDDIADEVAQRHRIAFLENRNERAHRELEIGGEYQWRREGEYHLFNPDTVFKLQHATRSGQYKVFKEYTKLVDDQSERLASLRGLFKFKSQGRHPISIDEVEPASEIVKRFSTGAMSYGSISAEAHETLAVAMNRLGGRSNSGEGGEHPARFEPEENGDWRRSAIKQVASGRFGVTAHYLTNCTDIQIKMAQGAKPGEGGQLPAHKVYPWVAEVRHSTPGVGLISPPPHHDIYSIEDLAQLIHDLKNANPQARIHVKLVAEPGVGTVAAGVSKAHADVVLISGHDGGTGASPLTSLKHAGGPWELGLAETQQTLLLNGLRDRIVVQVDGQMKTGRDVMIAALLGAEEYGFATAPLVVSGCIMMRVCHLDTCPVGVATQNPVLRERFTGKPEFVENFMLYIAEEVRELLASLGLRTLDEAIGRVDLLDTTAAKSHWKAAKLDLSPILDDVETAFMMQDRRRTKSQDHGLDKALDNQLIAEAADALERGKPVKIETKITNVNRTVGTMLGHEVTKLYGGVGLPDNTIDITFTGSAGNSFGAFVPAGITLRVFGDANDYVGKGLSGGRIIVRPSADAPAEYVAEQNIIAGNVILFGATSGQAFIRGVAGERFSVRNSGATAVVEGVGDHACEYMTGGRVVILGETGRNFGAGMSGGVAYVYNPNGTFEANLNTELVDLEQLSAEDVQALKDIVEQHRAETGSAVAERILGDWAQQVTKFAKVMPRDYKKVLIAISEAEKAGRNVDEAIMEAARG</sequence>
<dbReference type="CDD" id="cd02808">
    <property type="entry name" value="GltS_FMN"/>
    <property type="match status" value="1"/>
</dbReference>
<dbReference type="PANTHER" id="PTHR11938:SF133">
    <property type="entry name" value="GLUTAMATE SYNTHASE (NADH)"/>
    <property type="match status" value="1"/>
</dbReference>
<dbReference type="GO" id="GO:0046872">
    <property type="term" value="F:metal ion binding"/>
    <property type="evidence" value="ECO:0007669"/>
    <property type="project" value="UniProtKB-KW"/>
</dbReference>
<dbReference type="InterPro" id="IPR017932">
    <property type="entry name" value="GATase_2_dom"/>
</dbReference>
<dbReference type="PROSITE" id="PS51278">
    <property type="entry name" value="GATASE_TYPE_2"/>
    <property type="match status" value="1"/>
</dbReference>
<evidence type="ECO:0000256" key="2">
    <source>
        <dbReference type="ARBA" id="ARBA00001927"/>
    </source>
</evidence>
<evidence type="ECO:0000256" key="9">
    <source>
        <dbReference type="ARBA" id="ARBA00022827"/>
    </source>
</evidence>
<evidence type="ECO:0000256" key="14">
    <source>
        <dbReference type="ARBA" id="ARBA00023164"/>
    </source>
</evidence>
<comment type="similarity">
    <text evidence="4">Belongs to the glutamate synthase family.</text>
</comment>
<dbReference type="Proteomes" id="UP000267164">
    <property type="component" value="Chromosome"/>
</dbReference>
<name>A0A386ZB41_9NOCA</name>
<gene>
    <name evidence="19" type="ORF">D7D52_13395</name>
</gene>
<dbReference type="GO" id="GO:0006537">
    <property type="term" value="P:glutamate biosynthetic process"/>
    <property type="evidence" value="ECO:0007669"/>
    <property type="project" value="UniProtKB-KW"/>
</dbReference>
<evidence type="ECO:0000256" key="15">
    <source>
        <dbReference type="ARBA" id="ARBA00023291"/>
    </source>
</evidence>
<dbReference type="FunFam" id="3.20.20.70:FF:000031">
    <property type="entry name" value="Glutamate synthase 1 [NADH]"/>
    <property type="match status" value="1"/>
</dbReference>
<keyword evidence="10" id="KW-0315">Glutamine amidotransferase</keyword>
<evidence type="ECO:0000256" key="5">
    <source>
        <dbReference type="ARBA" id="ARBA00022605"/>
    </source>
</evidence>
<evidence type="ECO:0000256" key="11">
    <source>
        <dbReference type="ARBA" id="ARBA00023002"/>
    </source>
</evidence>
<feature type="domain" description="Glutamine amidotransferase type-2" evidence="18">
    <location>
        <begin position="33"/>
        <end position="442"/>
    </location>
</feature>
<feature type="compositionally biased region" description="Basic and acidic residues" evidence="17">
    <location>
        <begin position="951"/>
        <end position="963"/>
    </location>
</feature>
<keyword evidence="13" id="KW-0411">Iron-sulfur</keyword>
<dbReference type="InterPro" id="IPR029055">
    <property type="entry name" value="Ntn_hydrolases_N"/>
</dbReference>
<dbReference type="NCBIfam" id="NF008730">
    <property type="entry name" value="PRK11750.1"/>
    <property type="match status" value="1"/>
</dbReference>
<evidence type="ECO:0000256" key="1">
    <source>
        <dbReference type="ARBA" id="ARBA00001917"/>
    </source>
</evidence>
<evidence type="ECO:0000256" key="7">
    <source>
        <dbReference type="ARBA" id="ARBA00022643"/>
    </source>
</evidence>
<dbReference type="InterPro" id="IPR002489">
    <property type="entry name" value="Glu_synth_asu_C"/>
</dbReference>
<dbReference type="Pfam" id="PF01645">
    <property type="entry name" value="Glu_synthase"/>
    <property type="match status" value="1"/>
</dbReference>
<keyword evidence="6" id="KW-0285">Flavoprotein</keyword>
<dbReference type="Gene3D" id="3.60.20.10">
    <property type="entry name" value="Glutamine Phosphoribosylpyrophosphate, subunit 1, domain 1"/>
    <property type="match status" value="1"/>
</dbReference>
<evidence type="ECO:0000256" key="10">
    <source>
        <dbReference type="ARBA" id="ARBA00022962"/>
    </source>
</evidence>
<dbReference type="InterPro" id="IPR036485">
    <property type="entry name" value="Glu_synth_asu_C_sf"/>
</dbReference>
<comment type="cofactor">
    <cofactor evidence="1">
        <name>FMN</name>
        <dbReference type="ChEBI" id="CHEBI:58210"/>
    </cofactor>
</comment>
<feature type="region of interest" description="Disordered" evidence="17">
    <location>
        <begin position="944"/>
        <end position="963"/>
    </location>
</feature>
<keyword evidence="14" id="KW-0314">Glutamate biosynthesis</keyword>
<accession>A0A386ZB41</accession>
<dbReference type="EC" id="1.4.1.13" evidence="19"/>
<keyword evidence="12" id="KW-0408">Iron</keyword>
<evidence type="ECO:0000313" key="20">
    <source>
        <dbReference type="Proteomes" id="UP000267164"/>
    </source>
</evidence>
<keyword evidence="5" id="KW-0028">Amino-acid biosynthesis</keyword>
<organism evidence="19 20">
    <name type="scientific">Nocardia yunnanensis</name>
    <dbReference type="NCBI Taxonomy" id="2382165"/>
    <lineage>
        <taxon>Bacteria</taxon>
        <taxon>Bacillati</taxon>
        <taxon>Actinomycetota</taxon>
        <taxon>Actinomycetes</taxon>
        <taxon>Mycobacteriales</taxon>
        <taxon>Nocardiaceae</taxon>
        <taxon>Nocardia</taxon>
    </lineage>
</organism>
<dbReference type="SUPFAM" id="SSF56235">
    <property type="entry name" value="N-terminal nucleophile aminohydrolases (Ntn hydrolases)"/>
    <property type="match status" value="1"/>
</dbReference>
<comment type="cofactor">
    <cofactor evidence="2">
        <name>[3Fe-4S] cluster</name>
        <dbReference type="ChEBI" id="CHEBI:21137"/>
    </cofactor>
</comment>
<dbReference type="Gene3D" id="2.160.20.60">
    <property type="entry name" value="Glutamate synthase, alpha subunit, C-terminal domain"/>
    <property type="match status" value="1"/>
</dbReference>
<dbReference type="GO" id="GO:0004355">
    <property type="term" value="F:glutamate synthase (NADPH) activity"/>
    <property type="evidence" value="ECO:0007669"/>
    <property type="project" value="UniProtKB-EC"/>
</dbReference>
<dbReference type="GO" id="GO:0051538">
    <property type="term" value="F:3 iron, 4 sulfur cluster binding"/>
    <property type="evidence" value="ECO:0007669"/>
    <property type="project" value="UniProtKB-KW"/>
</dbReference>
<keyword evidence="20" id="KW-1185">Reference proteome</keyword>
<dbReference type="OrthoDB" id="9758182at2"/>
<evidence type="ECO:0000256" key="13">
    <source>
        <dbReference type="ARBA" id="ARBA00023014"/>
    </source>
</evidence>
<dbReference type="RefSeq" id="WP_120736614.1">
    <property type="nucleotide sequence ID" value="NZ_CP032568.1"/>
</dbReference>
<comment type="pathway">
    <text evidence="16">Amino-acid biosynthesis.</text>
</comment>
<keyword evidence="11 19" id="KW-0560">Oxidoreductase</keyword>
<dbReference type="SUPFAM" id="SSF51395">
    <property type="entry name" value="FMN-linked oxidoreductases"/>
    <property type="match status" value="1"/>
</dbReference>